<evidence type="ECO:0000313" key="1">
    <source>
        <dbReference type="EMBL" id="TXS32044.1"/>
    </source>
</evidence>
<dbReference type="EMBL" id="RDBM01000024">
    <property type="protein sequence ID" value="TXS32044.1"/>
    <property type="molecule type" value="Genomic_DNA"/>
</dbReference>
<reference evidence="1" key="1">
    <citation type="submission" date="2018-10" db="EMBL/GenBank/DDBJ databases">
        <authorList>
            <person name="Hariharan J."/>
            <person name="Choudoir M.J."/>
            <person name="Diebold P."/>
            <person name="Panke-Buisse K."/>
            <person name="Campbell A.N."/>
            <person name="Buckley D.H."/>
        </authorList>
    </citation>
    <scope>NUCLEOTIDE SEQUENCE</scope>
    <source>
        <strain evidence="1">Gb1</strain>
    </source>
</reference>
<dbReference type="InterPro" id="IPR033457">
    <property type="entry name" value="DUF5133"/>
</dbReference>
<dbReference type="AlphaFoldDB" id="A0A652L8R1"/>
<sequence>MLMANPATLRNLVKRYETLRSAHARLRTSESRRQLEDVSYTLCVTTGTRTVPDALAAAAVQLRAVPAAASLGPAPGAAEVQLTA</sequence>
<organism evidence="1">
    <name type="scientific">Streptomyces sp. gb1(2016)</name>
    <dbReference type="NCBI Taxonomy" id="1828321"/>
    <lineage>
        <taxon>Bacteria</taxon>
        <taxon>Bacillati</taxon>
        <taxon>Actinomycetota</taxon>
        <taxon>Actinomycetes</taxon>
        <taxon>Kitasatosporales</taxon>
        <taxon>Streptomycetaceae</taxon>
        <taxon>Streptomyces</taxon>
    </lineage>
</organism>
<name>A0A652L8R1_9ACTN</name>
<dbReference type="Pfam" id="PF17196">
    <property type="entry name" value="DUF5133"/>
    <property type="match status" value="1"/>
</dbReference>
<accession>A0A652L8R1</accession>
<proteinExistence type="predicted"/>
<dbReference type="RefSeq" id="WP_124278817.1">
    <property type="nucleotide sequence ID" value="NZ_RDBM01000024.1"/>
</dbReference>
<comment type="caution">
    <text evidence="1">The sequence shown here is derived from an EMBL/GenBank/DDBJ whole genome shotgun (WGS) entry which is preliminary data.</text>
</comment>
<protein>
    <submittedName>
        <fullName evidence="1">DUF5133 domain-containing protein</fullName>
    </submittedName>
</protein>
<gene>
    <name evidence="1" type="ORF">EAO74_07285</name>
</gene>